<evidence type="ECO:0000313" key="3">
    <source>
        <dbReference type="Proteomes" id="UP000092460"/>
    </source>
</evidence>
<keyword evidence="3" id="KW-1185">Reference proteome</keyword>
<reference evidence="3" key="1">
    <citation type="submission" date="2015-01" db="EMBL/GenBank/DDBJ databases">
        <authorList>
            <person name="Aksoy S."/>
            <person name="Warren W."/>
            <person name="Wilson R.K."/>
        </authorList>
    </citation>
    <scope>NUCLEOTIDE SEQUENCE [LARGE SCALE GENOMIC DNA]</scope>
    <source>
        <strain evidence="3">IAEA</strain>
    </source>
</reference>
<keyword evidence="1" id="KW-1133">Transmembrane helix</keyword>
<feature type="transmembrane region" description="Helical" evidence="1">
    <location>
        <begin position="126"/>
        <end position="147"/>
    </location>
</feature>
<name>A0A1B0BXK3_9MUSC</name>
<reference evidence="2" key="2">
    <citation type="submission" date="2020-05" db="UniProtKB">
        <authorList>
            <consortium name="EnsemblMetazoa"/>
        </authorList>
    </citation>
    <scope>IDENTIFICATION</scope>
    <source>
        <strain evidence="2">IAEA</strain>
    </source>
</reference>
<dbReference type="Proteomes" id="UP000092460">
    <property type="component" value="Unassembled WGS sequence"/>
</dbReference>
<proteinExistence type="predicted"/>
<keyword evidence="1" id="KW-0472">Membrane</keyword>
<evidence type="ECO:0000256" key="1">
    <source>
        <dbReference type="SAM" id="Phobius"/>
    </source>
</evidence>
<sequence length="183" mass="20899">NVADAENGCDNAAASISRVDKTVNPDQTYENVDYHRVYIYHINHIHLKGGDNFTLAVRNYKSMGSRRMFILPLHIRALPCSCLLILTIAGRQLVYIYHINHIHLKGGDNFTLAVRNYKSMGSRRMFILPLHIRALPCSCLLILTIAGRQLYILRQVKTEPFLSPSKIAEIAERDLEKNFAHKQ</sequence>
<dbReference type="AlphaFoldDB" id="A0A1B0BXK3"/>
<dbReference type="EMBL" id="JXJN01022267">
    <property type="status" value="NOT_ANNOTATED_CDS"/>
    <property type="molecule type" value="Genomic_DNA"/>
</dbReference>
<dbReference type="VEuPathDB" id="VectorBase:GPPI043545"/>
<organism evidence="2 3">
    <name type="scientific">Glossina palpalis gambiensis</name>
    <dbReference type="NCBI Taxonomy" id="67801"/>
    <lineage>
        <taxon>Eukaryota</taxon>
        <taxon>Metazoa</taxon>
        <taxon>Ecdysozoa</taxon>
        <taxon>Arthropoda</taxon>
        <taxon>Hexapoda</taxon>
        <taxon>Insecta</taxon>
        <taxon>Pterygota</taxon>
        <taxon>Neoptera</taxon>
        <taxon>Endopterygota</taxon>
        <taxon>Diptera</taxon>
        <taxon>Brachycera</taxon>
        <taxon>Muscomorpha</taxon>
        <taxon>Hippoboscoidea</taxon>
        <taxon>Glossinidae</taxon>
        <taxon>Glossina</taxon>
    </lineage>
</organism>
<feature type="transmembrane region" description="Helical" evidence="1">
    <location>
        <begin position="68"/>
        <end position="89"/>
    </location>
</feature>
<accession>A0A1B0BXK3</accession>
<dbReference type="EnsemblMetazoa" id="GPPI043545-RA">
    <property type="protein sequence ID" value="GPPI043545-PA"/>
    <property type="gene ID" value="GPPI043545"/>
</dbReference>
<evidence type="ECO:0000313" key="2">
    <source>
        <dbReference type="EnsemblMetazoa" id="GPPI043545-PA"/>
    </source>
</evidence>
<keyword evidence="1" id="KW-0812">Transmembrane</keyword>
<protein>
    <submittedName>
        <fullName evidence="2">Uncharacterized protein</fullName>
    </submittedName>
</protein>